<dbReference type="GO" id="GO:0005886">
    <property type="term" value="C:plasma membrane"/>
    <property type="evidence" value="ECO:0007669"/>
    <property type="project" value="UniProtKB-SubCell"/>
</dbReference>
<evidence type="ECO:0000256" key="5">
    <source>
        <dbReference type="ARBA" id="ARBA00022989"/>
    </source>
</evidence>
<dbReference type="InterPro" id="IPR016169">
    <property type="entry name" value="FAD-bd_PCMH_sub2"/>
</dbReference>
<feature type="domain" description="CNNM transmembrane" evidence="12">
    <location>
        <begin position="2"/>
        <end position="210"/>
    </location>
</feature>
<keyword evidence="7 9" id="KW-0472">Membrane</keyword>
<evidence type="ECO:0000313" key="14">
    <source>
        <dbReference type="Proteomes" id="UP000244248"/>
    </source>
</evidence>
<dbReference type="PANTHER" id="PTHR43099:SF5">
    <property type="entry name" value="HLYC_CORC FAMILY TRANSPORTER"/>
    <property type="match status" value="1"/>
</dbReference>
<evidence type="ECO:0000256" key="9">
    <source>
        <dbReference type="PROSITE-ProRule" id="PRU01193"/>
    </source>
</evidence>
<proteinExistence type="predicted"/>
<dbReference type="PROSITE" id="PS51846">
    <property type="entry name" value="CNNM"/>
    <property type="match status" value="1"/>
</dbReference>
<keyword evidence="14" id="KW-1185">Reference proteome</keyword>
<evidence type="ECO:0000259" key="12">
    <source>
        <dbReference type="PROSITE" id="PS51846"/>
    </source>
</evidence>
<dbReference type="InterPro" id="IPR044751">
    <property type="entry name" value="Ion_transp-like_CBS"/>
</dbReference>
<keyword evidence="4" id="KW-0677">Repeat</keyword>
<evidence type="ECO:0000259" key="11">
    <source>
        <dbReference type="PROSITE" id="PS51371"/>
    </source>
</evidence>
<evidence type="ECO:0000256" key="3">
    <source>
        <dbReference type="ARBA" id="ARBA00022692"/>
    </source>
</evidence>
<comment type="subcellular location">
    <subcellularLocation>
        <location evidence="1">Cell membrane</location>
        <topology evidence="1">Multi-pass membrane protein</topology>
    </subcellularLocation>
</comment>
<evidence type="ECO:0000256" key="4">
    <source>
        <dbReference type="ARBA" id="ARBA00022737"/>
    </source>
</evidence>
<protein>
    <submittedName>
        <fullName evidence="13">HlyC/CorC family transporter</fullName>
    </submittedName>
</protein>
<evidence type="ECO:0000256" key="7">
    <source>
        <dbReference type="ARBA" id="ARBA00023136"/>
    </source>
</evidence>
<dbReference type="AlphaFoldDB" id="A0A2T5MEM4"/>
<dbReference type="InterPro" id="IPR005170">
    <property type="entry name" value="Transptr-assoc_dom"/>
</dbReference>
<dbReference type="Pfam" id="PF03471">
    <property type="entry name" value="CorC_HlyC"/>
    <property type="match status" value="1"/>
</dbReference>
<dbReference type="CDD" id="cd04590">
    <property type="entry name" value="CBS_pair_CorC_HlyC_assoc"/>
    <property type="match status" value="1"/>
</dbReference>
<dbReference type="InterPro" id="IPR000644">
    <property type="entry name" value="CBS_dom"/>
</dbReference>
<dbReference type="Gene3D" id="3.30.465.10">
    <property type="match status" value="1"/>
</dbReference>
<name>A0A2T5MEM4_9GAMM</name>
<comment type="caution">
    <text evidence="13">The sequence shown here is derived from an EMBL/GenBank/DDBJ whole genome shotgun (WGS) entry which is preliminary data.</text>
</comment>
<feature type="transmembrane region" description="Helical" evidence="10">
    <location>
        <begin position="102"/>
        <end position="122"/>
    </location>
</feature>
<dbReference type="SUPFAM" id="SSF54631">
    <property type="entry name" value="CBS-domain pair"/>
    <property type="match status" value="1"/>
</dbReference>
<dbReference type="Gene3D" id="3.10.580.10">
    <property type="entry name" value="CBS-domain"/>
    <property type="match status" value="1"/>
</dbReference>
<accession>A0A2T5MEM4</accession>
<reference evidence="13 14" key="1">
    <citation type="submission" date="2018-04" db="EMBL/GenBank/DDBJ databases">
        <title>Novel species isolated from glacier.</title>
        <authorList>
            <person name="Liu Q."/>
            <person name="Xin Y.-H."/>
        </authorList>
    </citation>
    <scope>NUCLEOTIDE SEQUENCE [LARGE SCALE GENOMIC DNA]</scope>
    <source>
        <strain evidence="13 14">GT1R17</strain>
    </source>
</reference>
<dbReference type="SUPFAM" id="SSF56176">
    <property type="entry name" value="FAD-binding/transporter-associated domain-like"/>
    <property type="match status" value="1"/>
</dbReference>
<evidence type="ECO:0000256" key="8">
    <source>
        <dbReference type="PROSITE-ProRule" id="PRU00703"/>
    </source>
</evidence>
<dbReference type="InterPro" id="IPR002550">
    <property type="entry name" value="CNNM"/>
</dbReference>
<dbReference type="Proteomes" id="UP000244248">
    <property type="component" value="Unassembled WGS sequence"/>
</dbReference>
<dbReference type="PROSITE" id="PS51371">
    <property type="entry name" value="CBS"/>
    <property type="match status" value="1"/>
</dbReference>
<gene>
    <name evidence="13" type="ORF">CJD38_12040</name>
</gene>
<dbReference type="Pfam" id="PF01595">
    <property type="entry name" value="CNNM"/>
    <property type="match status" value="1"/>
</dbReference>
<dbReference type="InterPro" id="IPR046342">
    <property type="entry name" value="CBS_dom_sf"/>
</dbReference>
<evidence type="ECO:0000256" key="2">
    <source>
        <dbReference type="ARBA" id="ARBA00022475"/>
    </source>
</evidence>
<keyword evidence="5 9" id="KW-1133">Transmembrane helix</keyword>
<feature type="transmembrane region" description="Helical" evidence="10">
    <location>
        <begin position="142"/>
        <end position="162"/>
    </location>
</feature>
<feature type="domain" description="CBS" evidence="11">
    <location>
        <begin position="294"/>
        <end position="351"/>
    </location>
</feature>
<dbReference type="GO" id="GO:0050660">
    <property type="term" value="F:flavin adenine dinucleotide binding"/>
    <property type="evidence" value="ECO:0007669"/>
    <property type="project" value="InterPro"/>
</dbReference>
<dbReference type="SMART" id="SM01091">
    <property type="entry name" value="CorC_HlyC"/>
    <property type="match status" value="1"/>
</dbReference>
<sequence length="449" mass="50165">MGMTENIVLVLFALLLVLLNGFFVAAEFAIVKLRHTRVEELKRVNGIRGRILAKVHQRMDAYLSACQLGITLASLGLGWIGEPAFARLIEVPLAMMGLDNDPATVHTIAFIFAFGVISYLHIVVGELAPKSAALRKPEAMSLWTAIPLYLFYWLMYPFIYFLNASANAMLRRIGLEDKSKHGYEVPYTHEELRTILHLSRAGTDERDSDLNRMLAHTLDLPNLWAGDVMRSRFDLIGIADDLSHAEVLRTLQVHRYSRYPFIAADSEEILGILHLKDIFLEGPGPDYSSRLRSHLRPAERFTEETPVAQLLRGFRMGSTHLALVESTDGVLAGFVTMEDVLEAVFGPIADEHDKVRPEQSSRVPRWLDGNSLLVHGETPLYMLEREIGVTLSESETLNTVNGLLRERLEQIPRVGDSTEIGTFSASVLQMDGASIEAMVLTRRSEAGDS</sequence>
<keyword evidence="6 8" id="KW-0129">CBS domain</keyword>
<evidence type="ECO:0000256" key="1">
    <source>
        <dbReference type="ARBA" id="ARBA00004651"/>
    </source>
</evidence>
<evidence type="ECO:0000256" key="10">
    <source>
        <dbReference type="SAM" id="Phobius"/>
    </source>
</evidence>
<dbReference type="InterPro" id="IPR051676">
    <property type="entry name" value="UPF0053_domain"/>
</dbReference>
<evidence type="ECO:0000256" key="6">
    <source>
        <dbReference type="ARBA" id="ARBA00023122"/>
    </source>
</evidence>
<organism evidence="13 14">
    <name type="scientific">Stenotrophobium rhamnosiphilum</name>
    <dbReference type="NCBI Taxonomy" id="2029166"/>
    <lineage>
        <taxon>Bacteria</taxon>
        <taxon>Pseudomonadati</taxon>
        <taxon>Pseudomonadota</taxon>
        <taxon>Gammaproteobacteria</taxon>
        <taxon>Nevskiales</taxon>
        <taxon>Nevskiaceae</taxon>
        <taxon>Stenotrophobium</taxon>
    </lineage>
</organism>
<dbReference type="InterPro" id="IPR036318">
    <property type="entry name" value="FAD-bd_PCMH-like_sf"/>
</dbReference>
<evidence type="ECO:0000313" key="13">
    <source>
        <dbReference type="EMBL" id="PTU31023.1"/>
    </source>
</evidence>
<keyword evidence="2" id="KW-1003">Cell membrane</keyword>
<keyword evidence="3 9" id="KW-0812">Transmembrane</keyword>
<dbReference type="PANTHER" id="PTHR43099">
    <property type="entry name" value="UPF0053 PROTEIN YRKA"/>
    <property type="match status" value="1"/>
</dbReference>
<dbReference type="EMBL" id="QANS01000004">
    <property type="protein sequence ID" value="PTU31023.1"/>
    <property type="molecule type" value="Genomic_DNA"/>
</dbReference>
<dbReference type="Pfam" id="PF00571">
    <property type="entry name" value="CBS"/>
    <property type="match status" value="2"/>
</dbReference>